<comment type="caution">
    <text evidence="3">The sequence shown here is derived from an EMBL/GenBank/DDBJ whole genome shotgun (WGS) entry which is preliminary data.</text>
</comment>
<dbReference type="EMBL" id="JAVFWL010000005">
    <property type="protein sequence ID" value="KAK6758827.1"/>
    <property type="molecule type" value="Genomic_DNA"/>
</dbReference>
<sequence>MWLCLFVILVELVSPTLLERTPTYLDFIAIYADDAVVPCVFKVINEIILVQPVRFTATPLLWIIVVTAFTYSRHRYRMIKAETSQYQRIFFVEEWFEKQRVEEKERGVHAIDATLRDPTFRYDDVKVTKAEFRALRRRIEILPHHRYNGFSPLIYIPYSFHIIIATISFLICIVTSLTVIHHAVLREIHLGAAVPNICTIAFTIKKASVESGVLPATNDEPRLCNFGKPFTVERLDERKEEIINFVSRAYLSSTNNAVTRITSMLLVLSLFSCMFHMWIVAFVKSTFRRTSCVISIPHPTCFLATERHTQLVTFMLPLAIFICILVENAINYNETRCT</sequence>
<keyword evidence="4" id="KW-1185">Reference proteome</keyword>
<proteinExistence type="predicted"/>
<evidence type="ECO:0000313" key="3">
    <source>
        <dbReference type="EMBL" id="KAK6758827.1"/>
    </source>
</evidence>
<organism evidence="3 4">
    <name type="scientific">Necator americanus</name>
    <name type="common">Human hookworm</name>
    <dbReference type="NCBI Taxonomy" id="51031"/>
    <lineage>
        <taxon>Eukaryota</taxon>
        <taxon>Metazoa</taxon>
        <taxon>Ecdysozoa</taxon>
        <taxon>Nematoda</taxon>
        <taxon>Chromadorea</taxon>
        <taxon>Rhabditida</taxon>
        <taxon>Rhabditina</taxon>
        <taxon>Rhabditomorpha</taxon>
        <taxon>Strongyloidea</taxon>
        <taxon>Ancylostomatidae</taxon>
        <taxon>Bunostominae</taxon>
        <taxon>Necator</taxon>
    </lineage>
</organism>
<reference evidence="3 4" key="1">
    <citation type="submission" date="2023-08" db="EMBL/GenBank/DDBJ databases">
        <title>A Necator americanus chromosomal reference genome.</title>
        <authorList>
            <person name="Ilik V."/>
            <person name="Petrzelkova K.J."/>
            <person name="Pardy F."/>
            <person name="Fuh T."/>
            <person name="Niatou-Singa F.S."/>
            <person name="Gouil Q."/>
            <person name="Baker L."/>
            <person name="Ritchie M.E."/>
            <person name="Jex A.R."/>
            <person name="Gazzola D."/>
            <person name="Li H."/>
            <person name="Toshio Fujiwara R."/>
            <person name="Zhan B."/>
            <person name="Aroian R.V."/>
            <person name="Pafco B."/>
            <person name="Schwarz E.M."/>
        </authorList>
    </citation>
    <scope>NUCLEOTIDE SEQUENCE [LARGE SCALE GENOMIC DNA]</scope>
    <source>
        <strain evidence="3 4">Aroian</strain>
        <tissue evidence="3">Whole animal</tissue>
    </source>
</reference>
<evidence type="ECO:0000256" key="1">
    <source>
        <dbReference type="SAM" id="Phobius"/>
    </source>
</evidence>
<keyword evidence="1" id="KW-0472">Membrane</keyword>
<evidence type="ECO:0008006" key="5">
    <source>
        <dbReference type="Google" id="ProtNLM"/>
    </source>
</evidence>
<evidence type="ECO:0000256" key="2">
    <source>
        <dbReference type="SAM" id="SignalP"/>
    </source>
</evidence>
<keyword evidence="1" id="KW-0812">Transmembrane</keyword>
<gene>
    <name evidence="3" type="primary">Necator_chrV.g20994</name>
    <name evidence="3" type="ORF">RB195_016201</name>
</gene>
<evidence type="ECO:0000313" key="4">
    <source>
        <dbReference type="Proteomes" id="UP001303046"/>
    </source>
</evidence>
<protein>
    <recommendedName>
        <fullName evidence="5">G protein-coupled receptor</fullName>
    </recommendedName>
</protein>
<dbReference type="Proteomes" id="UP001303046">
    <property type="component" value="Unassembled WGS sequence"/>
</dbReference>
<keyword evidence="1" id="KW-1133">Transmembrane helix</keyword>
<feature type="transmembrane region" description="Helical" evidence="1">
    <location>
        <begin position="261"/>
        <end position="283"/>
    </location>
</feature>
<accession>A0ABR1E820</accession>
<feature type="transmembrane region" description="Helical" evidence="1">
    <location>
        <begin position="311"/>
        <end position="330"/>
    </location>
</feature>
<keyword evidence="2" id="KW-0732">Signal</keyword>
<feature type="chain" id="PRO_5046892043" description="G protein-coupled receptor" evidence="2">
    <location>
        <begin position="19"/>
        <end position="338"/>
    </location>
</feature>
<feature type="transmembrane region" description="Helical" evidence="1">
    <location>
        <begin position="155"/>
        <end position="180"/>
    </location>
</feature>
<name>A0ABR1E820_NECAM</name>
<feature type="signal peptide" evidence="2">
    <location>
        <begin position="1"/>
        <end position="18"/>
    </location>
</feature>